<dbReference type="EMBL" id="OZ019911">
    <property type="protein sequence ID" value="CAK9213443.1"/>
    <property type="molecule type" value="Genomic_DNA"/>
</dbReference>
<keyword evidence="4" id="KW-1185">Reference proteome</keyword>
<name>A0ABP0U5K2_9BRYO</name>
<gene>
    <name evidence="3" type="ORF">CSSPTR1EN2_LOCUS11739</name>
</gene>
<dbReference type="Proteomes" id="UP001497512">
    <property type="component" value="Chromosome 19"/>
</dbReference>
<evidence type="ECO:0000313" key="3">
    <source>
        <dbReference type="EMBL" id="CAK9213443.1"/>
    </source>
</evidence>
<keyword evidence="1" id="KW-0175">Coiled coil</keyword>
<feature type="compositionally biased region" description="Polar residues" evidence="2">
    <location>
        <begin position="100"/>
        <end position="109"/>
    </location>
</feature>
<feature type="region of interest" description="Disordered" evidence="2">
    <location>
        <begin position="88"/>
        <end position="130"/>
    </location>
</feature>
<proteinExistence type="predicted"/>
<sequence length="203" mass="22568">MARKTLFGSIRSGLPTALSSASNNKRAASIRQFQMSKFWRPGGRKPPIFATASTKRGGYAKLQNVSSSSSYSSCSPPQQVAATLTKQASRKREEAEGVPCNSSRRSLSSFVPAKQRVSANSKLPEKSKRKSKLRRLIERLQKSYHNLREAVRQSDLQFADLFTGNQMLMHVTAAPVSRRRGRKAMKHSPSVWHWASSTTTSKV</sequence>
<evidence type="ECO:0000256" key="2">
    <source>
        <dbReference type="SAM" id="MobiDB-lite"/>
    </source>
</evidence>
<feature type="coiled-coil region" evidence="1">
    <location>
        <begin position="130"/>
        <end position="157"/>
    </location>
</feature>
<accession>A0ABP0U5K2</accession>
<protein>
    <submittedName>
        <fullName evidence="3">Uncharacterized protein</fullName>
    </submittedName>
</protein>
<organism evidence="3 4">
    <name type="scientific">Sphagnum troendelagicum</name>
    <dbReference type="NCBI Taxonomy" id="128251"/>
    <lineage>
        <taxon>Eukaryota</taxon>
        <taxon>Viridiplantae</taxon>
        <taxon>Streptophyta</taxon>
        <taxon>Embryophyta</taxon>
        <taxon>Bryophyta</taxon>
        <taxon>Sphagnophytina</taxon>
        <taxon>Sphagnopsida</taxon>
        <taxon>Sphagnales</taxon>
        <taxon>Sphagnaceae</taxon>
        <taxon>Sphagnum</taxon>
    </lineage>
</organism>
<evidence type="ECO:0000256" key="1">
    <source>
        <dbReference type="SAM" id="Coils"/>
    </source>
</evidence>
<evidence type="ECO:0000313" key="4">
    <source>
        <dbReference type="Proteomes" id="UP001497512"/>
    </source>
</evidence>
<reference evidence="3" key="1">
    <citation type="submission" date="2024-02" db="EMBL/GenBank/DDBJ databases">
        <authorList>
            <consortium name="ELIXIR-Norway"/>
            <consortium name="Elixir Norway"/>
        </authorList>
    </citation>
    <scope>NUCLEOTIDE SEQUENCE</scope>
</reference>